<gene>
    <name evidence="1" type="ORF">HDU87_005732</name>
</gene>
<proteinExistence type="predicted"/>
<accession>A0AAD5XKY1</accession>
<reference evidence="1" key="1">
    <citation type="submission" date="2020-05" db="EMBL/GenBank/DDBJ databases">
        <title>Phylogenomic resolution of chytrid fungi.</title>
        <authorList>
            <person name="Stajich J.E."/>
            <person name="Amses K."/>
            <person name="Simmons R."/>
            <person name="Seto K."/>
            <person name="Myers J."/>
            <person name="Bonds A."/>
            <person name="Quandt C.A."/>
            <person name="Barry K."/>
            <person name="Liu P."/>
            <person name="Grigoriev I."/>
            <person name="Longcore J.E."/>
            <person name="James T.Y."/>
        </authorList>
    </citation>
    <scope>NUCLEOTIDE SEQUENCE</scope>
    <source>
        <strain evidence="1">JEL0379</strain>
    </source>
</reference>
<dbReference type="AlphaFoldDB" id="A0AAD5XKY1"/>
<dbReference type="Proteomes" id="UP001212152">
    <property type="component" value="Unassembled WGS sequence"/>
</dbReference>
<name>A0AAD5XKY1_9FUNG</name>
<organism evidence="1 2">
    <name type="scientific">Geranomyces variabilis</name>
    <dbReference type="NCBI Taxonomy" id="109894"/>
    <lineage>
        <taxon>Eukaryota</taxon>
        <taxon>Fungi</taxon>
        <taxon>Fungi incertae sedis</taxon>
        <taxon>Chytridiomycota</taxon>
        <taxon>Chytridiomycota incertae sedis</taxon>
        <taxon>Chytridiomycetes</taxon>
        <taxon>Spizellomycetales</taxon>
        <taxon>Powellomycetaceae</taxon>
        <taxon>Geranomyces</taxon>
    </lineage>
</organism>
<protein>
    <submittedName>
        <fullName evidence="1">Uncharacterized protein</fullName>
    </submittedName>
</protein>
<keyword evidence="2" id="KW-1185">Reference proteome</keyword>
<evidence type="ECO:0000313" key="2">
    <source>
        <dbReference type="Proteomes" id="UP001212152"/>
    </source>
</evidence>
<comment type="caution">
    <text evidence="1">The sequence shown here is derived from an EMBL/GenBank/DDBJ whole genome shotgun (WGS) entry which is preliminary data.</text>
</comment>
<evidence type="ECO:0000313" key="1">
    <source>
        <dbReference type="EMBL" id="KAJ3175901.1"/>
    </source>
</evidence>
<sequence>MRETGELANESDWTVHEFTSLCTAAAGSTDFRTLFVERILISLFGRDTLINVKLFTDINTSVFAHLAALNVSPGIDAFTGRPISQHLRLDDIKTHIANVFTFLKAHPHMVANRDISDTSRIAVDTLQQAIPLTRDINGGTLVLLIGKDLRSEALDPKAPDVWRIPRRAPCEVNRRCGQAPKLVAQPG</sequence>
<dbReference type="EMBL" id="JADGJQ010000047">
    <property type="protein sequence ID" value="KAJ3175901.1"/>
    <property type="molecule type" value="Genomic_DNA"/>
</dbReference>